<dbReference type="Pfam" id="PF22479">
    <property type="entry name" value="Pam3_gp18"/>
    <property type="match status" value="1"/>
</dbReference>
<evidence type="ECO:0000313" key="2">
    <source>
        <dbReference type="EMBL" id="QJB00840.1"/>
    </source>
</evidence>
<proteinExistence type="predicted"/>
<dbReference type="AlphaFoldDB" id="A0A6M3M3S6"/>
<feature type="domain" description="Cyanophage baseplate Pam3 plug gp18" evidence="1">
    <location>
        <begin position="1"/>
        <end position="93"/>
    </location>
</feature>
<evidence type="ECO:0000313" key="3">
    <source>
        <dbReference type="EMBL" id="QJB05073.1"/>
    </source>
</evidence>
<gene>
    <name evidence="2" type="ORF">MM171A00157_0009</name>
    <name evidence="3" type="ORF">MM171B00143_0044</name>
</gene>
<dbReference type="EMBL" id="MT143894">
    <property type="protein sequence ID" value="QJB05073.1"/>
    <property type="molecule type" value="Genomic_DNA"/>
</dbReference>
<evidence type="ECO:0000259" key="1">
    <source>
        <dbReference type="Pfam" id="PF22479"/>
    </source>
</evidence>
<accession>A0A6M3M3S6</accession>
<organism evidence="2">
    <name type="scientific">viral metagenome</name>
    <dbReference type="NCBI Taxonomy" id="1070528"/>
    <lineage>
        <taxon>unclassified sequences</taxon>
        <taxon>metagenomes</taxon>
        <taxon>organismal metagenomes</taxon>
    </lineage>
</organism>
<dbReference type="InterPro" id="IPR054252">
    <property type="entry name" value="Pam3_gp18"/>
</dbReference>
<sequence>MNTIPLRAGDAFQRFSTTLAGTNIRFRLRWSTRHSYYTVDLSRADGTPIAFGRGLHPGIDLLAGLNVKLGRIVLEGQAPTIANLGITNKLRWYPDE</sequence>
<dbReference type="EMBL" id="MT143702">
    <property type="protein sequence ID" value="QJB00840.1"/>
    <property type="molecule type" value="Genomic_DNA"/>
</dbReference>
<reference evidence="2" key="1">
    <citation type="submission" date="2020-03" db="EMBL/GenBank/DDBJ databases">
        <title>The deep terrestrial virosphere.</title>
        <authorList>
            <person name="Holmfeldt K."/>
            <person name="Nilsson E."/>
            <person name="Simone D."/>
            <person name="Lopez-Fernandez M."/>
            <person name="Wu X."/>
            <person name="de Brujin I."/>
            <person name="Lundin D."/>
            <person name="Andersson A."/>
            <person name="Bertilsson S."/>
            <person name="Dopson M."/>
        </authorList>
    </citation>
    <scope>NUCLEOTIDE SEQUENCE</scope>
    <source>
        <strain evidence="2">MM171A00157</strain>
        <strain evidence="3">MM171B00143</strain>
    </source>
</reference>
<name>A0A6M3M3S6_9ZZZZ</name>
<protein>
    <recommendedName>
        <fullName evidence="1">Cyanophage baseplate Pam3 plug gp18 domain-containing protein</fullName>
    </recommendedName>
</protein>